<dbReference type="SUPFAM" id="SSF56176">
    <property type="entry name" value="FAD-binding/transporter-associated domain-like"/>
    <property type="match status" value="1"/>
</dbReference>
<gene>
    <name evidence="2" type="ORF">A2149_07720</name>
</gene>
<evidence type="ECO:0000313" key="3">
    <source>
        <dbReference type="Proteomes" id="UP000178435"/>
    </source>
</evidence>
<feature type="domain" description="FAD-binding PCMH-type" evidence="1">
    <location>
        <begin position="1"/>
        <end position="93"/>
    </location>
</feature>
<accession>A0A1F7S392</accession>
<dbReference type="GO" id="GO:0016491">
    <property type="term" value="F:oxidoreductase activity"/>
    <property type="evidence" value="ECO:0007669"/>
    <property type="project" value="InterPro"/>
</dbReference>
<dbReference type="PROSITE" id="PS51387">
    <property type="entry name" value="FAD_PCMH"/>
    <property type="match status" value="1"/>
</dbReference>
<dbReference type="Gene3D" id="3.30.465.10">
    <property type="match status" value="1"/>
</dbReference>
<dbReference type="InterPro" id="IPR005107">
    <property type="entry name" value="CO_DH_flav_C"/>
</dbReference>
<comment type="caution">
    <text evidence="2">The sequence shown here is derived from an EMBL/GenBank/DDBJ whole genome shotgun (WGS) entry which is preliminary data.</text>
</comment>
<dbReference type="PANTHER" id="PTHR42659">
    <property type="entry name" value="XANTHINE DEHYDROGENASE SUBUNIT C-RELATED"/>
    <property type="match status" value="1"/>
</dbReference>
<dbReference type="Gene3D" id="3.30.390.50">
    <property type="entry name" value="CO dehydrogenase flavoprotein, C-terminal domain"/>
    <property type="match status" value="1"/>
</dbReference>
<dbReference type="AlphaFoldDB" id="A0A1F7S392"/>
<dbReference type="GO" id="GO:0071949">
    <property type="term" value="F:FAD binding"/>
    <property type="evidence" value="ECO:0007669"/>
    <property type="project" value="InterPro"/>
</dbReference>
<sequence length="203" mass="21829">SIVKKKYPVLCQAAHSIGSVQIRNMATIGGNLCNAAPSADMAPALIALEAECKVQGAKGKRTISLEDFFAGPGETVLKKGEILTEIIVPKLAGKCFGVYIKHGLRKAMDIAIAGVCVLVTKERGKLKDVKITLGAVAPTPIRAKNAERILLDGDLSEDSVTEAAEEAAKACFPISDVRSSEWYRREIVKVLVRRGLRECLEKV</sequence>
<dbReference type="InterPro" id="IPR051312">
    <property type="entry name" value="Diverse_Substr_Oxidored"/>
</dbReference>
<dbReference type="SUPFAM" id="SSF55447">
    <property type="entry name" value="CO dehydrogenase flavoprotein C-terminal domain-like"/>
    <property type="match status" value="1"/>
</dbReference>
<organism evidence="2 3">
    <name type="scientific">Candidatus Schekmanbacteria bacterium RBG_16_38_11</name>
    <dbReference type="NCBI Taxonomy" id="1817880"/>
    <lineage>
        <taxon>Bacteria</taxon>
        <taxon>Candidatus Schekmaniibacteriota</taxon>
    </lineage>
</organism>
<dbReference type="PANTHER" id="PTHR42659:SF9">
    <property type="entry name" value="XANTHINE DEHYDROGENASE FAD-BINDING SUBUNIT XDHB-RELATED"/>
    <property type="match status" value="1"/>
</dbReference>
<proteinExistence type="predicted"/>
<dbReference type="Proteomes" id="UP000178435">
    <property type="component" value="Unassembled WGS sequence"/>
</dbReference>
<protein>
    <recommendedName>
        <fullName evidence="1">FAD-binding PCMH-type domain-containing protein</fullName>
    </recommendedName>
</protein>
<dbReference type="InterPro" id="IPR016169">
    <property type="entry name" value="FAD-bd_PCMH_sub2"/>
</dbReference>
<dbReference type="Pfam" id="PF00941">
    <property type="entry name" value="FAD_binding_5"/>
    <property type="match status" value="1"/>
</dbReference>
<feature type="non-terminal residue" evidence="2">
    <location>
        <position position="1"/>
    </location>
</feature>
<reference evidence="2 3" key="1">
    <citation type="journal article" date="2016" name="Nat. Commun.">
        <title>Thousands of microbial genomes shed light on interconnected biogeochemical processes in an aquifer system.</title>
        <authorList>
            <person name="Anantharaman K."/>
            <person name="Brown C.T."/>
            <person name="Hug L.A."/>
            <person name="Sharon I."/>
            <person name="Castelle C.J."/>
            <person name="Probst A.J."/>
            <person name="Thomas B.C."/>
            <person name="Singh A."/>
            <person name="Wilkins M.J."/>
            <person name="Karaoz U."/>
            <person name="Brodie E.L."/>
            <person name="Williams K.H."/>
            <person name="Hubbard S.S."/>
            <person name="Banfield J.F."/>
        </authorList>
    </citation>
    <scope>NUCLEOTIDE SEQUENCE [LARGE SCALE GENOMIC DNA]</scope>
</reference>
<dbReference type="Pfam" id="PF03450">
    <property type="entry name" value="CO_deh_flav_C"/>
    <property type="match status" value="1"/>
</dbReference>
<evidence type="ECO:0000259" key="1">
    <source>
        <dbReference type="PROSITE" id="PS51387"/>
    </source>
</evidence>
<dbReference type="InterPro" id="IPR002346">
    <property type="entry name" value="Mopterin_DH_FAD-bd"/>
</dbReference>
<dbReference type="InterPro" id="IPR036318">
    <property type="entry name" value="FAD-bd_PCMH-like_sf"/>
</dbReference>
<evidence type="ECO:0000313" key="2">
    <source>
        <dbReference type="EMBL" id="OGL47567.1"/>
    </source>
</evidence>
<name>A0A1F7S392_9BACT</name>
<dbReference type="InterPro" id="IPR036683">
    <property type="entry name" value="CO_DH_flav_C_dom_sf"/>
</dbReference>
<dbReference type="InterPro" id="IPR016166">
    <property type="entry name" value="FAD-bd_PCMH"/>
</dbReference>
<dbReference type="EMBL" id="MGDF01000008">
    <property type="protein sequence ID" value="OGL47567.1"/>
    <property type="molecule type" value="Genomic_DNA"/>
</dbReference>
<dbReference type="SMART" id="SM01092">
    <property type="entry name" value="CO_deh_flav_C"/>
    <property type="match status" value="1"/>
</dbReference>